<keyword evidence="1" id="KW-0812">Transmembrane</keyword>
<evidence type="ECO:0000256" key="1">
    <source>
        <dbReference type="SAM" id="Phobius"/>
    </source>
</evidence>
<keyword evidence="1" id="KW-0472">Membrane</keyword>
<comment type="caution">
    <text evidence="2">The sequence shown here is derived from an EMBL/GenBank/DDBJ whole genome shotgun (WGS) entry which is preliminary data.</text>
</comment>
<protein>
    <submittedName>
        <fullName evidence="2">Cytochrome C oxidase subunit I</fullName>
    </submittedName>
</protein>
<dbReference type="EMBL" id="JBHTMM010000136">
    <property type="protein sequence ID" value="MFD1312767.1"/>
    <property type="molecule type" value="Genomic_DNA"/>
</dbReference>
<name>A0ABW3XTG9_9ACTN</name>
<gene>
    <name evidence="2" type="ORF">ACFQ5X_44285</name>
</gene>
<accession>A0ABW3XTG9</accession>
<evidence type="ECO:0000313" key="3">
    <source>
        <dbReference type="Proteomes" id="UP001597058"/>
    </source>
</evidence>
<evidence type="ECO:0000313" key="2">
    <source>
        <dbReference type="EMBL" id="MFD1312767.1"/>
    </source>
</evidence>
<reference evidence="3" key="1">
    <citation type="journal article" date="2019" name="Int. J. Syst. Evol. Microbiol.">
        <title>The Global Catalogue of Microorganisms (GCM) 10K type strain sequencing project: providing services to taxonomists for standard genome sequencing and annotation.</title>
        <authorList>
            <consortium name="The Broad Institute Genomics Platform"/>
            <consortium name="The Broad Institute Genome Sequencing Center for Infectious Disease"/>
            <person name="Wu L."/>
            <person name="Ma J."/>
        </authorList>
    </citation>
    <scope>NUCLEOTIDE SEQUENCE [LARGE SCALE GENOMIC DNA]</scope>
    <source>
        <strain evidence="3">CGMCC 4.7020</strain>
    </source>
</reference>
<dbReference type="Proteomes" id="UP001597058">
    <property type="component" value="Unassembled WGS sequence"/>
</dbReference>
<proteinExistence type="predicted"/>
<keyword evidence="1" id="KW-1133">Transmembrane helix</keyword>
<sequence>MSDLLRPGPDGELGNAVEGYLLWHATVTEAEQRAREFVEAMDWLTTSQQAEIERCYVADSLKRARKDLERIAARCLDLRAEYEHRYQGLRRRCVGLALTVCAASTAAVALLLLL</sequence>
<dbReference type="RefSeq" id="WP_248001781.1">
    <property type="nucleotide sequence ID" value="NZ_JBHSKH010000091.1"/>
</dbReference>
<feature type="transmembrane region" description="Helical" evidence="1">
    <location>
        <begin position="93"/>
        <end position="113"/>
    </location>
</feature>
<keyword evidence="3" id="KW-1185">Reference proteome</keyword>
<organism evidence="2 3">
    <name type="scientific">Streptomyces kaempferi</name>
    <dbReference type="NCBI Taxonomy" id="333725"/>
    <lineage>
        <taxon>Bacteria</taxon>
        <taxon>Bacillati</taxon>
        <taxon>Actinomycetota</taxon>
        <taxon>Actinomycetes</taxon>
        <taxon>Kitasatosporales</taxon>
        <taxon>Streptomycetaceae</taxon>
        <taxon>Streptomyces</taxon>
    </lineage>
</organism>